<gene>
    <name evidence="5" type="primary">rplD</name>
    <name evidence="7" type="ORF">B4O97_00175</name>
</gene>
<dbReference type="GO" id="GO:0003735">
    <property type="term" value="F:structural constituent of ribosome"/>
    <property type="evidence" value="ECO:0007669"/>
    <property type="project" value="InterPro"/>
</dbReference>
<dbReference type="InterPro" id="IPR013005">
    <property type="entry name" value="Ribosomal_uL4-like"/>
</dbReference>
<comment type="function">
    <text evidence="5">One of the primary rRNA binding proteins, this protein initially binds near the 5'-end of the 23S rRNA. It is important during the early stages of 50S assembly. It makes multiple contacts with different domains of the 23S rRNA in the assembled 50S subunit and ribosome.</text>
</comment>
<evidence type="ECO:0000256" key="4">
    <source>
        <dbReference type="ARBA" id="ARBA00035244"/>
    </source>
</evidence>
<dbReference type="RefSeq" id="WP_083047111.1">
    <property type="nucleotide sequence ID" value="NZ_CAXXQO010000003.1"/>
</dbReference>
<dbReference type="GO" id="GO:0005840">
    <property type="term" value="C:ribosome"/>
    <property type="evidence" value="ECO:0007669"/>
    <property type="project" value="UniProtKB-KW"/>
</dbReference>
<protein>
    <recommendedName>
        <fullName evidence="4 5">Large ribosomal subunit protein uL4</fullName>
    </recommendedName>
</protein>
<reference evidence="7 8" key="1">
    <citation type="submission" date="2017-03" db="EMBL/GenBank/DDBJ databases">
        <title>Draft Genome sequence of Marispirochaeta sp. strain JC444.</title>
        <authorList>
            <person name="Shivani Y."/>
            <person name="Subhash Y."/>
            <person name="Sasikala C."/>
            <person name="Ramana C."/>
        </authorList>
    </citation>
    <scope>NUCLEOTIDE SEQUENCE [LARGE SCALE GENOMIC DNA]</scope>
    <source>
        <strain evidence="7 8">JC444</strain>
    </source>
</reference>
<comment type="subunit">
    <text evidence="5">Part of the 50S ribosomal subunit.</text>
</comment>
<dbReference type="STRING" id="1963862.B4O97_00175"/>
<evidence type="ECO:0000313" key="7">
    <source>
        <dbReference type="EMBL" id="ORC38208.1"/>
    </source>
</evidence>
<dbReference type="InterPro" id="IPR023574">
    <property type="entry name" value="Ribosomal_uL4_dom_sf"/>
</dbReference>
<keyword evidence="2 5" id="KW-0689">Ribosomal protein</keyword>
<dbReference type="EMBL" id="MWQY01000001">
    <property type="protein sequence ID" value="ORC38208.1"/>
    <property type="molecule type" value="Genomic_DNA"/>
</dbReference>
<proteinExistence type="inferred from homology"/>
<dbReference type="GO" id="GO:0006412">
    <property type="term" value="P:translation"/>
    <property type="evidence" value="ECO:0007669"/>
    <property type="project" value="UniProtKB-UniRule"/>
</dbReference>
<comment type="similarity">
    <text evidence="1 5">Belongs to the universal ribosomal protein uL4 family.</text>
</comment>
<dbReference type="InterPro" id="IPR002136">
    <property type="entry name" value="Ribosomal_uL4"/>
</dbReference>
<evidence type="ECO:0000256" key="2">
    <source>
        <dbReference type="ARBA" id="ARBA00022980"/>
    </source>
</evidence>
<dbReference type="SUPFAM" id="SSF52166">
    <property type="entry name" value="Ribosomal protein L4"/>
    <property type="match status" value="1"/>
</dbReference>
<name>A0A1Y1S2J9_9SPIO</name>
<evidence type="ECO:0000256" key="6">
    <source>
        <dbReference type="SAM" id="MobiDB-lite"/>
    </source>
</evidence>
<dbReference type="AlphaFoldDB" id="A0A1Y1S2J9"/>
<accession>A0A1Y1S2J9</accession>
<dbReference type="OrthoDB" id="9803201at2"/>
<dbReference type="Gene3D" id="3.40.1370.10">
    <property type="match status" value="1"/>
</dbReference>
<feature type="region of interest" description="Disordered" evidence="6">
    <location>
        <begin position="51"/>
        <end position="84"/>
    </location>
</feature>
<dbReference type="Pfam" id="PF00573">
    <property type="entry name" value="Ribosomal_L4"/>
    <property type="match status" value="1"/>
</dbReference>
<evidence type="ECO:0000256" key="3">
    <source>
        <dbReference type="ARBA" id="ARBA00023274"/>
    </source>
</evidence>
<dbReference type="Proteomes" id="UP000192343">
    <property type="component" value="Unassembled WGS sequence"/>
</dbReference>
<keyword evidence="3 5" id="KW-0687">Ribonucleoprotein</keyword>
<keyword evidence="5" id="KW-0699">rRNA-binding</keyword>
<organism evidence="7 8">
    <name type="scientific">Marispirochaeta aestuarii</name>
    <dbReference type="NCBI Taxonomy" id="1963862"/>
    <lineage>
        <taxon>Bacteria</taxon>
        <taxon>Pseudomonadati</taxon>
        <taxon>Spirochaetota</taxon>
        <taxon>Spirochaetia</taxon>
        <taxon>Spirochaetales</taxon>
        <taxon>Spirochaetaceae</taxon>
        <taxon>Marispirochaeta</taxon>
    </lineage>
</organism>
<dbReference type="PANTHER" id="PTHR10746:SF6">
    <property type="entry name" value="LARGE RIBOSOMAL SUBUNIT PROTEIN UL4M"/>
    <property type="match status" value="1"/>
</dbReference>
<comment type="function">
    <text evidence="5">Forms part of the polypeptide exit tunnel.</text>
</comment>
<dbReference type="GO" id="GO:0019843">
    <property type="term" value="F:rRNA binding"/>
    <property type="evidence" value="ECO:0007669"/>
    <property type="project" value="UniProtKB-UniRule"/>
</dbReference>
<keyword evidence="8" id="KW-1185">Reference proteome</keyword>
<dbReference type="NCBIfam" id="TIGR03953">
    <property type="entry name" value="rplD_bact"/>
    <property type="match status" value="1"/>
</dbReference>
<evidence type="ECO:0000256" key="5">
    <source>
        <dbReference type="HAMAP-Rule" id="MF_01328"/>
    </source>
</evidence>
<dbReference type="HAMAP" id="MF_01328_B">
    <property type="entry name" value="Ribosomal_uL4_B"/>
    <property type="match status" value="1"/>
</dbReference>
<comment type="caution">
    <text evidence="7">The sequence shown here is derived from an EMBL/GenBank/DDBJ whole genome shotgun (WGS) entry which is preliminary data.</text>
</comment>
<evidence type="ECO:0000256" key="1">
    <source>
        <dbReference type="ARBA" id="ARBA00010528"/>
    </source>
</evidence>
<keyword evidence="5" id="KW-0694">RNA-binding</keyword>
<dbReference type="GO" id="GO:1990904">
    <property type="term" value="C:ribonucleoprotein complex"/>
    <property type="evidence" value="ECO:0007669"/>
    <property type="project" value="UniProtKB-KW"/>
</dbReference>
<dbReference type="PANTHER" id="PTHR10746">
    <property type="entry name" value="50S RIBOSOMAL PROTEIN L4"/>
    <property type="match status" value="1"/>
</dbReference>
<sequence length="212" mass="23590">MEKKVLSTDGKEIRSIELSDEVFGREVSDGAIYYAIRNELANMRIGTASTKTRSEVRGSGAKPWSQKGTGRARSGHRRSPVWVGGGTVFGPKPRDYSYTVPKKMKRAAMKSILSMKAKDDSLVVVEDFTVDSGKTKDLSLILRNLTAGERTVMILKDDDAMVKRAGRNIPWLTILSYNRLRAHDLFYGRKLLVLETAVKNLNDFYAGQASKA</sequence>
<evidence type="ECO:0000313" key="8">
    <source>
        <dbReference type="Proteomes" id="UP000192343"/>
    </source>
</evidence>